<dbReference type="SUPFAM" id="SSF47762">
    <property type="entry name" value="PAH2 domain"/>
    <property type="match status" value="3"/>
</dbReference>
<feature type="compositionally biased region" description="Polar residues" evidence="5">
    <location>
        <begin position="1"/>
        <end position="21"/>
    </location>
</feature>
<dbReference type="InterPro" id="IPR036600">
    <property type="entry name" value="PAH_sf"/>
</dbReference>
<feature type="compositionally biased region" description="Low complexity" evidence="5">
    <location>
        <begin position="323"/>
        <end position="334"/>
    </location>
</feature>
<dbReference type="EMBL" id="JAKELL010000021">
    <property type="protein sequence ID" value="KAH8992694.1"/>
    <property type="molecule type" value="Genomic_DNA"/>
</dbReference>
<dbReference type="FunFam" id="1.20.1160.11:FF:000001">
    <property type="entry name" value="Paired amphipathic helix protein Sin3"/>
    <property type="match status" value="1"/>
</dbReference>
<feature type="region of interest" description="Disordered" evidence="5">
    <location>
        <begin position="854"/>
        <end position="902"/>
    </location>
</feature>
<dbReference type="PROSITE" id="PS50179">
    <property type="entry name" value="VHS"/>
    <property type="match status" value="1"/>
</dbReference>
<evidence type="ECO:0000256" key="3">
    <source>
        <dbReference type="ARBA" id="ARBA00023242"/>
    </source>
</evidence>
<proteinExistence type="predicted"/>
<keyword evidence="2" id="KW-0678">Repressor</keyword>
<feature type="region of interest" description="Disordered" evidence="5">
    <location>
        <begin position="922"/>
        <end position="982"/>
    </location>
</feature>
<comment type="caution">
    <text evidence="7">The sequence shown here is derived from an EMBL/GenBank/DDBJ whole genome shotgun (WGS) entry which is preliminary data.</text>
</comment>
<gene>
    <name evidence="7" type="ORF">EDB92DRAFT_541726</name>
</gene>
<feature type="region of interest" description="Disordered" evidence="5">
    <location>
        <begin position="171"/>
        <end position="242"/>
    </location>
</feature>
<dbReference type="InterPro" id="IPR031693">
    <property type="entry name" value="Sin3_C"/>
</dbReference>
<feature type="compositionally biased region" description="Polar residues" evidence="5">
    <location>
        <begin position="207"/>
        <end position="234"/>
    </location>
</feature>
<evidence type="ECO:0000313" key="8">
    <source>
        <dbReference type="Proteomes" id="UP001201163"/>
    </source>
</evidence>
<dbReference type="PANTHER" id="PTHR12346">
    <property type="entry name" value="SIN3B-RELATED"/>
    <property type="match status" value="1"/>
</dbReference>
<keyword evidence="3 4" id="KW-0539">Nucleus</keyword>
<evidence type="ECO:0000256" key="5">
    <source>
        <dbReference type="SAM" id="MobiDB-lite"/>
    </source>
</evidence>
<dbReference type="Proteomes" id="UP001201163">
    <property type="component" value="Unassembled WGS sequence"/>
</dbReference>
<reference evidence="7" key="1">
    <citation type="submission" date="2022-01" db="EMBL/GenBank/DDBJ databases">
        <title>Comparative genomics reveals a dynamic genome evolution in the ectomycorrhizal milk-cap (Lactarius) mushrooms.</title>
        <authorList>
            <consortium name="DOE Joint Genome Institute"/>
            <person name="Lebreton A."/>
            <person name="Tang N."/>
            <person name="Kuo A."/>
            <person name="LaButti K."/>
            <person name="Drula E."/>
            <person name="Barry K."/>
            <person name="Clum A."/>
            <person name="Lipzen A."/>
            <person name="Mousain D."/>
            <person name="Ng V."/>
            <person name="Wang R."/>
            <person name="Wang X."/>
            <person name="Dai Y."/>
            <person name="Henrissat B."/>
            <person name="Grigoriev I.V."/>
            <person name="Guerin-Laguette A."/>
            <person name="Yu F."/>
            <person name="Martin F.M."/>
        </authorList>
    </citation>
    <scope>NUCLEOTIDE SEQUENCE</scope>
    <source>
        <strain evidence="7">QP</strain>
    </source>
</reference>
<feature type="compositionally biased region" description="Polar residues" evidence="5">
    <location>
        <begin position="72"/>
        <end position="82"/>
    </location>
</feature>
<dbReference type="SMART" id="SM00761">
    <property type="entry name" value="HDAC_interact"/>
    <property type="match status" value="1"/>
</dbReference>
<dbReference type="GO" id="GO:0003714">
    <property type="term" value="F:transcription corepressor activity"/>
    <property type="evidence" value="ECO:0007669"/>
    <property type="project" value="InterPro"/>
</dbReference>
<feature type="region of interest" description="Disordered" evidence="5">
    <location>
        <begin position="1"/>
        <end position="82"/>
    </location>
</feature>
<dbReference type="GO" id="GO:0070822">
    <property type="term" value="C:Sin3-type complex"/>
    <property type="evidence" value="ECO:0007669"/>
    <property type="project" value="TreeGrafter"/>
</dbReference>
<dbReference type="InterPro" id="IPR039774">
    <property type="entry name" value="Sin3-like"/>
</dbReference>
<feature type="compositionally biased region" description="Basic and acidic residues" evidence="5">
    <location>
        <begin position="364"/>
        <end position="375"/>
    </location>
</feature>
<dbReference type="GO" id="GO:0043130">
    <property type="term" value="F:ubiquitin binding"/>
    <property type="evidence" value="ECO:0007669"/>
    <property type="project" value="InterPro"/>
</dbReference>
<dbReference type="PROSITE" id="PS51477">
    <property type="entry name" value="PAH"/>
    <property type="match status" value="2"/>
</dbReference>
<evidence type="ECO:0000256" key="4">
    <source>
        <dbReference type="PROSITE-ProRule" id="PRU00810"/>
    </source>
</evidence>
<dbReference type="GO" id="GO:0000122">
    <property type="term" value="P:negative regulation of transcription by RNA polymerase II"/>
    <property type="evidence" value="ECO:0007669"/>
    <property type="project" value="TreeGrafter"/>
</dbReference>
<dbReference type="Gene3D" id="1.20.1160.11">
    <property type="entry name" value="Paired amphipathic helix"/>
    <property type="match status" value="3"/>
</dbReference>
<dbReference type="InterPro" id="IPR013194">
    <property type="entry name" value="HDAC_interact_dom"/>
</dbReference>
<dbReference type="Pfam" id="PF16879">
    <property type="entry name" value="Sin3a_C"/>
    <property type="match status" value="1"/>
</dbReference>
<dbReference type="PANTHER" id="PTHR12346:SF0">
    <property type="entry name" value="SIN3A, ISOFORM G"/>
    <property type="match status" value="1"/>
</dbReference>
<dbReference type="GO" id="GO:0035091">
    <property type="term" value="F:phosphatidylinositol binding"/>
    <property type="evidence" value="ECO:0007669"/>
    <property type="project" value="InterPro"/>
</dbReference>
<evidence type="ECO:0000256" key="1">
    <source>
        <dbReference type="ARBA" id="ARBA00004123"/>
    </source>
</evidence>
<accession>A0AAD4LKR4</accession>
<feature type="region of interest" description="Disordered" evidence="5">
    <location>
        <begin position="314"/>
        <end position="427"/>
    </location>
</feature>
<dbReference type="InterPro" id="IPR002014">
    <property type="entry name" value="VHS_dom"/>
</dbReference>
<evidence type="ECO:0000313" key="7">
    <source>
        <dbReference type="EMBL" id="KAH8992694.1"/>
    </source>
</evidence>
<dbReference type="Pfam" id="PF08295">
    <property type="entry name" value="Sin3_corepress"/>
    <property type="match status" value="1"/>
</dbReference>
<protein>
    <recommendedName>
        <fullName evidence="6">VHS domain-containing protein</fullName>
    </recommendedName>
</protein>
<dbReference type="InterPro" id="IPR003822">
    <property type="entry name" value="PAH"/>
</dbReference>
<sequence length="1312" mass="145179">MNPSIDPSLQNPTQPPSSTEATAPESAQAIPPSSHPSIDSQNALAPTPTAPAPQPPLTVEKQASADVPQPAPDNQNGPTDRQLNVTDALSYLDAVKIQFHDRPDVYNVFLDIMKDFKSQVIDTPGVIQRVATLFHGHPFLIQGFNTFLPVGYRIEVGSDSQSSEVITVTTPSGTMLRSTNTPSISVPPQSLSAPPQQEIGQLPPSDQPTVSAPLPSTSALGLSNTPKLSGSSIDLPTPDDHERQVLGPAMEYVQRIKTRFSNDPDTYKQFLEILSNYKSSANNAEVVAKVEELFKDAPDLSSTFLDFLPGTGIQDNDGLNALRGPGTRTGTPTGEHARVQKRKQPAEPAAPPPSAPAKRRRKAADRDKEKDRDSGRATGSRVKQPPTGREPPAFSHFNTIPAPPSPRRSGHAYAHHAPPPPAPQSYAQAGTAVALPPQPLASVTNLDETQFFPRVKAALDSRETYHEFLKLVNLFTQDFIDRARLIRESRSFLGEGELMVQLKEILGWDETIERSALAKEREEMYPPPGRPLSILDRPCREELNIRYGSYRRLPADDINIECSGRDEMCKSVLNDEWVSHPSFSSEDSVFMAHKKNLYEEALHRTEEERHEYDFHIDALVRTIGVLEPLNHKIMAMNPEERTLFRLKPNFGGAGKAVHQRIIKKIYGREAGLEVLQAMQDTPALALSVVLARLKQKEVEWKRAQREWNKIWRAVDVANYARSLDHQGITSKTADKKALTAKAFVAQIEAIMETQMARRAALVDPLYARARPQHQLEYEIEDQDVLRDALKLAFAYLARLGGTQLRLDAARKGWVETRLYSIVRAFFQLNDWDERPSAARPRAILKHASATATVAQSPNAHSAGMATAAAGEAAAGSEDADSATTVGGSSTPRARNGALPANFSGDLRKSLLKSEQAKLARANTHPLPGSPSPQSSRKASPVPTIPTPAPVPMATDDEAPPPPPPPPVVRVESNPAAGEKRRSKRRSFFTNTWFYTLLRMVEVLYSRLHLFKNIAVERVNDPSFNTRPSVTAMDLELLEAGGSAGVHEGQGQTHVRITALQYYELMLETCERLFDNQIEQLAFEDQMREMFGLHDAYKIFTIDKVLASLIKHVQSWEQDPKLEKITKLLWDERRLEAPTVEDHRAFRQQAEGILGPEENLFRVDWLPESKMLTFQLLSKDGSSLDDAEVLSGRWQAYVDGFVSETETPGVPTSKVRRPFLRRSLPTTTTAKAAGGNSSSSQGFYARGGLEIKVCVRTYRLFYVSRTEDVLWRVQAAAERERAVARLVARDAVRARRLEKLITRGGASETAGVE</sequence>
<comment type="subcellular location">
    <subcellularLocation>
        <location evidence="1 4">Nucleus</location>
    </subcellularLocation>
</comment>
<dbReference type="Pfam" id="PF02671">
    <property type="entry name" value="PAH"/>
    <property type="match status" value="3"/>
</dbReference>
<keyword evidence="8" id="KW-1185">Reference proteome</keyword>
<feature type="compositionally biased region" description="Low complexity" evidence="5">
    <location>
        <begin position="859"/>
        <end position="884"/>
    </location>
</feature>
<feature type="compositionally biased region" description="Polar residues" evidence="5">
    <location>
        <begin position="171"/>
        <end position="199"/>
    </location>
</feature>
<feature type="domain" description="VHS" evidence="6">
    <location>
        <begin position="1016"/>
        <end position="1117"/>
    </location>
</feature>
<evidence type="ECO:0000256" key="2">
    <source>
        <dbReference type="ARBA" id="ARBA00022491"/>
    </source>
</evidence>
<organism evidence="7 8">
    <name type="scientific">Lactarius akahatsu</name>
    <dbReference type="NCBI Taxonomy" id="416441"/>
    <lineage>
        <taxon>Eukaryota</taxon>
        <taxon>Fungi</taxon>
        <taxon>Dikarya</taxon>
        <taxon>Basidiomycota</taxon>
        <taxon>Agaricomycotina</taxon>
        <taxon>Agaricomycetes</taxon>
        <taxon>Russulales</taxon>
        <taxon>Russulaceae</taxon>
        <taxon>Lactarius</taxon>
    </lineage>
</organism>
<evidence type="ECO:0000259" key="6">
    <source>
        <dbReference type="PROSITE" id="PS50179"/>
    </source>
</evidence>
<name>A0AAD4LKR4_9AGAM</name>